<reference evidence="4" key="1">
    <citation type="journal article" date="2019" name="Int. J. Syst. Evol. Microbiol.">
        <title>The Global Catalogue of Microorganisms (GCM) 10K type strain sequencing project: providing services to taxonomists for standard genome sequencing and annotation.</title>
        <authorList>
            <consortium name="The Broad Institute Genomics Platform"/>
            <consortium name="The Broad Institute Genome Sequencing Center for Infectious Disease"/>
            <person name="Wu L."/>
            <person name="Ma J."/>
        </authorList>
    </citation>
    <scope>NUCLEOTIDE SEQUENCE [LARGE SCALE GENOMIC DNA]</scope>
    <source>
        <strain evidence="4">CCM 7435</strain>
    </source>
</reference>
<organism evidence="3 4">
    <name type="scientific">Ancylobacter oerskovii</name>
    <dbReference type="NCBI Taxonomy" id="459519"/>
    <lineage>
        <taxon>Bacteria</taxon>
        <taxon>Pseudomonadati</taxon>
        <taxon>Pseudomonadota</taxon>
        <taxon>Alphaproteobacteria</taxon>
        <taxon>Hyphomicrobiales</taxon>
        <taxon>Xanthobacteraceae</taxon>
        <taxon>Ancylobacter</taxon>
    </lineage>
</organism>
<keyword evidence="1" id="KW-1133">Transmembrane helix</keyword>
<keyword evidence="1" id="KW-0812">Transmembrane</keyword>
<dbReference type="InterPro" id="IPR009936">
    <property type="entry name" value="DUF1468"/>
</dbReference>
<feature type="domain" description="DUF1468" evidence="2">
    <location>
        <begin position="26"/>
        <end position="159"/>
    </location>
</feature>
<evidence type="ECO:0000256" key="1">
    <source>
        <dbReference type="SAM" id="Phobius"/>
    </source>
</evidence>
<evidence type="ECO:0000259" key="2">
    <source>
        <dbReference type="Pfam" id="PF07331"/>
    </source>
</evidence>
<proteinExistence type="predicted"/>
<sequence>MNGKSPHGKFPHGKSPLQALCSQDALSGLMFMAFAGGFAFLARDLSLGTAVRMGAAYFPLLLSGLLGLIGLVIFVRALIGEGGRVAPFAWRALVLVVAAVLVFGFGLSGLGLAPSVAIAAFLATLASGQVGWRGALALSALLVVFTWAVFILGLGLAIPTIGTWLS</sequence>
<feature type="transmembrane region" description="Helical" evidence="1">
    <location>
        <begin position="54"/>
        <end position="78"/>
    </location>
</feature>
<evidence type="ECO:0000313" key="3">
    <source>
        <dbReference type="EMBL" id="MFD2141365.1"/>
    </source>
</evidence>
<keyword evidence="1" id="KW-0472">Membrane</keyword>
<comment type="caution">
    <text evidence="3">The sequence shown here is derived from an EMBL/GenBank/DDBJ whole genome shotgun (WGS) entry which is preliminary data.</text>
</comment>
<dbReference type="Proteomes" id="UP001597299">
    <property type="component" value="Unassembled WGS sequence"/>
</dbReference>
<keyword evidence="4" id="KW-1185">Reference proteome</keyword>
<dbReference type="Pfam" id="PF07331">
    <property type="entry name" value="TctB"/>
    <property type="match status" value="1"/>
</dbReference>
<evidence type="ECO:0000313" key="4">
    <source>
        <dbReference type="Proteomes" id="UP001597299"/>
    </source>
</evidence>
<gene>
    <name evidence="3" type="ORF">ACFSNC_13195</name>
</gene>
<name>A0ABW4YYE6_9HYPH</name>
<feature type="transmembrane region" description="Helical" evidence="1">
    <location>
        <begin position="135"/>
        <end position="158"/>
    </location>
</feature>
<dbReference type="EMBL" id="JBHUHD010000001">
    <property type="protein sequence ID" value="MFD2141365.1"/>
    <property type="molecule type" value="Genomic_DNA"/>
</dbReference>
<dbReference type="RefSeq" id="WP_213350134.1">
    <property type="nucleotide sequence ID" value="NZ_JAHBGB010000002.1"/>
</dbReference>
<accession>A0ABW4YYE6</accession>
<feature type="transmembrane region" description="Helical" evidence="1">
    <location>
        <begin position="25"/>
        <end position="42"/>
    </location>
</feature>
<feature type="transmembrane region" description="Helical" evidence="1">
    <location>
        <begin position="90"/>
        <end position="123"/>
    </location>
</feature>
<protein>
    <submittedName>
        <fullName evidence="3">Tripartite tricarboxylate transporter TctB family protein</fullName>
    </submittedName>
</protein>